<comment type="caution">
    <text evidence="2">The sequence shown here is derived from an EMBL/GenBank/DDBJ whole genome shotgun (WGS) entry which is preliminary data.</text>
</comment>
<dbReference type="PANTHER" id="PTHR30595:SF6">
    <property type="entry name" value="SCHLAFEN ALBA-2 DOMAIN-CONTAINING PROTEIN"/>
    <property type="match status" value="1"/>
</dbReference>
<proteinExistence type="predicted"/>
<keyword evidence="3" id="KW-1185">Reference proteome</keyword>
<dbReference type="Pfam" id="PF04326">
    <property type="entry name" value="SLFN_AlbA_2"/>
    <property type="match status" value="1"/>
</dbReference>
<name>A0ABX4MJH7_9RHOB</name>
<dbReference type="Pfam" id="PF13749">
    <property type="entry name" value="HATPase_c_4"/>
    <property type="match status" value="1"/>
</dbReference>
<evidence type="ECO:0000313" key="3">
    <source>
        <dbReference type="Proteomes" id="UP000231702"/>
    </source>
</evidence>
<dbReference type="Proteomes" id="UP000231702">
    <property type="component" value="Unassembled WGS sequence"/>
</dbReference>
<protein>
    <recommendedName>
        <fullName evidence="1">Schlafen AlbA-2 domain-containing protein</fullName>
    </recommendedName>
</protein>
<organism evidence="2 3">
    <name type="scientific">Pseudooceanicola antarcticus</name>
    <dbReference type="NCBI Taxonomy" id="1247613"/>
    <lineage>
        <taxon>Bacteria</taxon>
        <taxon>Pseudomonadati</taxon>
        <taxon>Pseudomonadota</taxon>
        <taxon>Alphaproteobacteria</taxon>
        <taxon>Rhodobacterales</taxon>
        <taxon>Paracoccaceae</taxon>
        <taxon>Pseudooceanicola</taxon>
    </lineage>
</organism>
<feature type="domain" description="Schlafen AlbA-2" evidence="1">
    <location>
        <begin position="50"/>
        <end position="167"/>
    </location>
</feature>
<dbReference type="PANTHER" id="PTHR30595">
    <property type="entry name" value="GLPR-RELATED TRANSCRIPTIONAL REPRESSOR"/>
    <property type="match status" value="1"/>
</dbReference>
<dbReference type="EMBL" id="PGTD01000021">
    <property type="protein sequence ID" value="PJE26513.1"/>
    <property type="molecule type" value="Genomic_DNA"/>
</dbReference>
<evidence type="ECO:0000259" key="1">
    <source>
        <dbReference type="Pfam" id="PF04326"/>
    </source>
</evidence>
<dbReference type="InterPro" id="IPR007421">
    <property type="entry name" value="Schlafen_AlbA_2_dom"/>
</dbReference>
<dbReference type="Gene3D" id="3.30.565.60">
    <property type="match status" value="1"/>
</dbReference>
<reference evidence="2 3" key="1">
    <citation type="journal article" date="2018" name="Int. J. Syst. Evol. Microbiol.">
        <title>Pseudooceanicola lipolyticus sp. nov., a marine alphaproteobacterium, reclassification of Oceanicola flagellatus as Pseudooceanicola flagellatus comb. nov. and emended description of the genus Pseudooceanicola.</title>
        <authorList>
            <person name="Huang M.-M."/>
            <person name="Guo L.-L."/>
            <person name="Wu Y.-H."/>
            <person name="Lai Q.-L."/>
            <person name="Shao Z.-Z."/>
            <person name="Wang C.-S."/>
            <person name="Wu M."/>
            <person name="Xu X.-W."/>
        </authorList>
    </citation>
    <scope>NUCLEOTIDE SEQUENCE [LARGE SCALE GENOMIC DNA]</scope>
    <source>
        <strain evidence="2 3">Ar-45</strain>
    </source>
</reference>
<dbReference type="Gene3D" id="3.30.950.30">
    <property type="entry name" value="Schlafen, AAA domain"/>
    <property type="match status" value="1"/>
</dbReference>
<dbReference type="InterPro" id="IPR038461">
    <property type="entry name" value="Schlafen_AlbA_2_dom_sf"/>
</dbReference>
<accession>A0ABX4MJH7</accession>
<sequence>MVDTLDVAMNDGQLSLPFDEPFSVSDEPGLWTPRDIWVRFTQRMIPYFAEDRRIDYKSSKRIQFDDLAAYLSCFSNTPDGGVLCYGVADDGTVLGCKSLDQRILNGIETCHLQKCPLSKPEFKRVPVVIGGEEDFLIIVYIPYIGKLAETNKSEAWIRYGDTKHKMSEEEKRDFRATRNEVSFELERAAYRYPQDFHLSIIQDFCDEFRSREQRSNWTNEETLIDRHLVEKVGEQYFPLNTLVLLAGKDPGRAIPGCRVRVQRFEGENEGSGESYRPIRDRFFEGSVVEIIQKASAFIGDALHNVTWLNADGKFVTTPEYPRWAWFEALVNACVHRSYSFSGTDTTIKIFSNRMEIESPGGFVPPVNENTIYDLRASRNHHFMDAMRYLGYVQMAREGTRRIRDSMAEYNLPEPQFKQEALHGVVVRVTLQNDHEKRNRSSDRDVAMHFGVEQWKLMQEHEIKIAAYTYRNEKIQVSEAQRLTGRTWATSKKDLERLCRKGILTFVPGDYARDPKAHYKLARASS</sequence>
<evidence type="ECO:0000313" key="2">
    <source>
        <dbReference type="EMBL" id="PJE26513.1"/>
    </source>
</evidence>
<dbReference type="InterPro" id="IPR038475">
    <property type="entry name" value="RecG_C_sf"/>
</dbReference>
<gene>
    <name evidence="2" type="ORF">CVM39_17540</name>
</gene>